<evidence type="ECO:0000256" key="7">
    <source>
        <dbReference type="ARBA" id="ARBA00022679"/>
    </source>
</evidence>
<protein>
    <recommendedName>
        <fullName evidence="3">16S rRNA (cytosine(967)-C(5))-methyltransferase</fullName>
        <ecNumber evidence="3">2.1.1.176</ecNumber>
    </recommendedName>
    <alternativeName>
        <fullName evidence="10">16S rRNA m5C967 methyltransferase</fullName>
    </alternativeName>
    <alternativeName>
        <fullName evidence="11">rRNA (cytosine-C(5)-)-methyltransferase RsmB</fullName>
    </alternativeName>
</protein>
<dbReference type="InterPro" id="IPR035926">
    <property type="entry name" value="NusB-like_sf"/>
</dbReference>
<feature type="binding site" evidence="13">
    <location>
        <begin position="259"/>
        <end position="265"/>
    </location>
    <ligand>
        <name>S-adenosyl-L-methionine</name>
        <dbReference type="ChEBI" id="CHEBI:59789"/>
    </ligand>
</feature>
<evidence type="ECO:0000259" key="14">
    <source>
        <dbReference type="PROSITE" id="PS51686"/>
    </source>
</evidence>
<dbReference type="Pfam" id="PF01189">
    <property type="entry name" value="Methyltr_RsmB-F"/>
    <property type="match status" value="1"/>
</dbReference>
<dbReference type="InterPro" id="IPR011023">
    <property type="entry name" value="Nop2p"/>
</dbReference>
<name>A0A1V1I2T4_9FIRM</name>
<dbReference type="InterPro" id="IPR049560">
    <property type="entry name" value="MeTrfase_RsmB-F_NOP2_cat"/>
</dbReference>
<keyword evidence="6 13" id="KW-0489">Methyltransferase</keyword>
<dbReference type="SUPFAM" id="SSF53335">
    <property type="entry name" value="S-adenosyl-L-methionine-dependent methyltransferases"/>
    <property type="match status" value="1"/>
</dbReference>
<feature type="active site" description="Nucleophile" evidence="13">
    <location>
        <position position="380"/>
    </location>
</feature>
<comment type="subcellular location">
    <subcellularLocation>
        <location evidence="2">Cytoplasm</location>
    </subcellularLocation>
</comment>
<dbReference type="GO" id="GO:0005737">
    <property type="term" value="C:cytoplasm"/>
    <property type="evidence" value="ECO:0007669"/>
    <property type="project" value="UniProtKB-SubCell"/>
</dbReference>
<dbReference type="FunFam" id="3.40.50.150:FF:000022">
    <property type="entry name" value="Ribosomal RNA small subunit methyltransferase B"/>
    <property type="match status" value="1"/>
</dbReference>
<evidence type="ECO:0000256" key="8">
    <source>
        <dbReference type="ARBA" id="ARBA00022691"/>
    </source>
</evidence>
<dbReference type="EMBL" id="LN555523">
    <property type="protein sequence ID" value="CED94551.1"/>
    <property type="molecule type" value="Genomic_DNA"/>
</dbReference>
<evidence type="ECO:0000256" key="4">
    <source>
        <dbReference type="ARBA" id="ARBA00022490"/>
    </source>
</evidence>
<proteinExistence type="inferred from homology"/>
<evidence type="ECO:0000256" key="13">
    <source>
        <dbReference type="PROSITE-ProRule" id="PRU01023"/>
    </source>
</evidence>
<dbReference type="InterPro" id="IPR004573">
    <property type="entry name" value="rRNA_ssu_MeTfrase_B"/>
</dbReference>
<feature type="binding site" evidence="13">
    <location>
        <position position="310"/>
    </location>
    <ligand>
        <name>S-adenosyl-L-methionine</name>
        <dbReference type="ChEBI" id="CHEBI:59789"/>
    </ligand>
</feature>
<dbReference type="PANTHER" id="PTHR22807">
    <property type="entry name" value="NOP2 YEAST -RELATED NOL1/NOP2/FMU SUN DOMAIN-CONTAINING"/>
    <property type="match status" value="1"/>
</dbReference>
<evidence type="ECO:0000256" key="12">
    <source>
        <dbReference type="ARBA" id="ARBA00047283"/>
    </source>
</evidence>
<dbReference type="FunFam" id="3.30.70.1170:FF:000003">
    <property type="entry name" value="16S rRNA (Cytosine(967)-C(5))-methyltransferase RsmB"/>
    <property type="match status" value="1"/>
</dbReference>
<dbReference type="GO" id="GO:0006355">
    <property type="term" value="P:regulation of DNA-templated transcription"/>
    <property type="evidence" value="ECO:0007669"/>
    <property type="project" value="InterPro"/>
</dbReference>
<dbReference type="Gene3D" id="3.30.70.1170">
    <property type="entry name" value="Sun protein, domain 3"/>
    <property type="match status" value="1"/>
</dbReference>
<comment type="similarity">
    <text evidence="13">Belongs to the class I-like SAM-binding methyltransferase superfamily. RsmB/NOP family.</text>
</comment>
<feature type="domain" description="SAM-dependent MTase RsmB/NOP-type" evidence="14">
    <location>
        <begin position="169"/>
        <end position="441"/>
    </location>
</feature>
<dbReference type="PROSITE" id="PS51686">
    <property type="entry name" value="SAM_MT_RSMB_NOP"/>
    <property type="match status" value="1"/>
</dbReference>
<comment type="function">
    <text evidence="1">Specifically methylates the cytosine at position 967 (m5C967) of 16S rRNA.</text>
</comment>
<dbReference type="CDD" id="cd02440">
    <property type="entry name" value="AdoMet_MTases"/>
    <property type="match status" value="1"/>
</dbReference>
<dbReference type="GeneID" id="82205971"/>
<dbReference type="KEGG" id="ril:CRIB_1945"/>
<dbReference type="InterPro" id="IPR054728">
    <property type="entry name" value="RsmB-like_ferredoxin"/>
</dbReference>
<evidence type="ECO:0000313" key="15">
    <source>
        <dbReference type="EMBL" id="CED94551.1"/>
    </source>
</evidence>
<dbReference type="AlphaFoldDB" id="A0A1V1I2T4"/>
<dbReference type="SUPFAM" id="SSF48013">
    <property type="entry name" value="NusB-like"/>
    <property type="match status" value="1"/>
</dbReference>
<dbReference type="GO" id="GO:0003723">
    <property type="term" value="F:RNA binding"/>
    <property type="evidence" value="ECO:0007669"/>
    <property type="project" value="UniProtKB-UniRule"/>
</dbReference>
<evidence type="ECO:0000256" key="10">
    <source>
        <dbReference type="ARBA" id="ARBA00030399"/>
    </source>
</evidence>
<evidence type="ECO:0000256" key="6">
    <source>
        <dbReference type="ARBA" id="ARBA00022603"/>
    </source>
</evidence>
<keyword evidence="8 13" id="KW-0949">S-adenosyl-L-methionine</keyword>
<accession>A0A1V1I2T4</accession>
<organism evidence="15 16">
    <name type="scientific">Romboutsia ilealis</name>
    <dbReference type="NCBI Taxonomy" id="1115758"/>
    <lineage>
        <taxon>Bacteria</taxon>
        <taxon>Bacillati</taxon>
        <taxon>Bacillota</taxon>
        <taxon>Clostridia</taxon>
        <taxon>Peptostreptococcales</taxon>
        <taxon>Peptostreptococcaceae</taxon>
        <taxon>Romboutsia</taxon>
    </lineage>
</organism>
<dbReference type="RefSeq" id="WP_180702057.1">
    <property type="nucleotide sequence ID" value="NZ_CAOWGD010000001.1"/>
</dbReference>
<dbReference type="EC" id="2.1.1.176" evidence="3"/>
<dbReference type="PANTHER" id="PTHR22807:SF53">
    <property type="entry name" value="RIBOSOMAL RNA SMALL SUBUNIT METHYLTRANSFERASE B-RELATED"/>
    <property type="match status" value="1"/>
</dbReference>
<dbReference type="InterPro" id="IPR006027">
    <property type="entry name" value="NusB_RsmB_TIM44"/>
</dbReference>
<keyword evidence="5" id="KW-0698">rRNA processing</keyword>
<dbReference type="Gene3D" id="1.10.940.10">
    <property type="entry name" value="NusB-like"/>
    <property type="match status" value="1"/>
</dbReference>
<reference evidence="15 16" key="1">
    <citation type="submission" date="2014-04" db="EMBL/GenBank/DDBJ databases">
        <authorList>
            <person name="Hornung B.V."/>
        </authorList>
    </citation>
    <scope>NUCLEOTIDE SEQUENCE [LARGE SCALE GENOMIC DNA]</scope>
    <source>
        <strain evidence="15 16">CRIB</strain>
    </source>
</reference>
<dbReference type="InterPro" id="IPR001678">
    <property type="entry name" value="MeTrfase_RsmB-F_NOP2_dom"/>
</dbReference>
<feature type="binding site" evidence="13">
    <location>
        <position position="283"/>
    </location>
    <ligand>
        <name>S-adenosyl-L-methionine</name>
        <dbReference type="ChEBI" id="CHEBI:59789"/>
    </ligand>
</feature>
<sequence length="442" mass="50548">MKAREIAFKILCDIEENNNYSNIAINKHFKNLKISNQDRGLATEIVYGVVENKYYLDYVINKLSKIKTQKLSICVKILLRMGIYQIAFLNSISDYAAVNETVNLVKKYDKRSSGFVNAILRNIIRNKDEILNVDIENDDIMYLSTKYSYSPWMIKNFINSFGRDFTEDLIEANNEKPSIYLRTNTLKISRDELIEKLKENGLKVYKVSIIDEAIKVENLKDIENNELFKEGLFTIQDISSMMASKVLNPKENSNALDVCSAPGGKTTHIATLMNNTGKVISRDVFEHKLKLINNTVNRLGLTNVEVQNFDASILDENSVDKFDYVLADVPCSGLGIIRRKPEIKYKSKAEIKDLPVLQRKILENASKYVKVGGSLLYSTCTILDSENIEVINNFLKENDNFELVPIDEVNVDLDNQEKGYLKIYPNIHGMDGFFIAKLKRVR</sequence>
<dbReference type="PRINTS" id="PR02008">
    <property type="entry name" value="RCMTFAMILY"/>
</dbReference>
<evidence type="ECO:0000313" key="16">
    <source>
        <dbReference type="Proteomes" id="UP000245622"/>
    </source>
</evidence>
<evidence type="ECO:0000256" key="5">
    <source>
        <dbReference type="ARBA" id="ARBA00022552"/>
    </source>
</evidence>
<evidence type="ECO:0000256" key="9">
    <source>
        <dbReference type="ARBA" id="ARBA00022884"/>
    </source>
</evidence>
<comment type="catalytic activity">
    <reaction evidence="12">
        <text>cytidine(967) in 16S rRNA + S-adenosyl-L-methionine = 5-methylcytidine(967) in 16S rRNA + S-adenosyl-L-homocysteine + H(+)</text>
        <dbReference type="Rhea" id="RHEA:42748"/>
        <dbReference type="Rhea" id="RHEA-COMP:10219"/>
        <dbReference type="Rhea" id="RHEA-COMP:10220"/>
        <dbReference type="ChEBI" id="CHEBI:15378"/>
        <dbReference type="ChEBI" id="CHEBI:57856"/>
        <dbReference type="ChEBI" id="CHEBI:59789"/>
        <dbReference type="ChEBI" id="CHEBI:74483"/>
        <dbReference type="ChEBI" id="CHEBI:82748"/>
        <dbReference type="EC" id="2.1.1.176"/>
    </reaction>
</comment>
<evidence type="ECO:0000256" key="3">
    <source>
        <dbReference type="ARBA" id="ARBA00012140"/>
    </source>
</evidence>
<dbReference type="NCBIfam" id="TIGR00446">
    <property type="entry name" value="nop2p"/>
    <property type="match status" value="1"/>
</dbReference>
<feature type="binding site" evidence="13">
    <location>
        <position position="328"/>
    </location>
    <ligand>
        <name>S-adenosyl-L-methionine</name>
        <dbReference type="ChEBI" id="CHEBI:59789"/>
    </ligand>
</feature>
<keyword evidence="16" id="KW-1185">Reference proteome</keyword>
<dbReference type="NCBIfam" id="TIGR00563">
    <property type="entry name" value="rsmB"/>
    <property type="match status" value="1"/>
</dbReference>
<evidence type="ECO:0000256" key="2">
    <source>
        <dbReference type="ARBA" id="ARBA00004496"/>
    </source>
</evidence>
<dbReference type="Proteomes" id="UP000245622">
    <property type="component" value="Chromosome 1"/>
</dbReference>
<evidence type="ECO:0000256" key="11">
    <source>
        <dbReference type="ARBA" id="ARBA00031088"/>
    </source>
</evidence>
<keyword evidence="7 13" id="KW-0808">Transferase</keyword>
<dbReference type="InterPro" id="IPR029063">
    <property type="entry name" value="SAM-dependent_MTases_sf"/>
</dbReference>
<keyword evidence="4" id="KW-0963">Cytoplasm</keyword>
<dbReference type="Gene3D" id="3.40.50.150">
    <property type="entry name" value="Vaccinia Virus protein VP39"/>
    <property type="match status" value="1"/>
</dbReference>
<dbReference type="InterPro" id="IPR023267">
    <property type="entry name" value="RCMT"/>
</dbReference>
<gene>
    <name evidence="15" type="ORF">CRIB_1945</name>
</gene>
<evidence type="ECO:0000256" key="1">
    <source>
        <dbReference type="ARBA" id="ARBA00002724"/>
    </source>
</evidence>
<dbReference type="GO" id="GO:0008649">
    <property type="term" value="F:rRNA methyltransferase activity"/>
    <property type="evidence" value="ECO:0007669"/>
    <property type="project" value="InterPro"/>
</dbReference>
<dbReference type="Pfam" id="PF01029">
    <property type="entry name" value="NusB"/>
    <property type="match status" value="1"/>
</dbReference>
<dbReference type="Pfam" id="PF22458">
    <property type="entry name" value="RsmF-B_ferredox"/>
    <property type="match status" value="1"/>
</dbReference>
<dbReference type="NCBIfam" id="NF011494">
    <property type="entry name" value="PRK14902.1"/>
    <property type="match status" value="1"/>
</dbReference>
<keyword evidence="9 13" id="KW-0694">RNA-binding</keyword>